<dbReference type="Gene3D" id="2.30.110.10">
    <property type="entry name" value="Electron Transport, Fmn-binding Protein, Chain A"/>
    <property type="match status" value="1"/>
</dbReference>
<keyword evidence="1" id="KW-0560">Oxidoreductase</keyword>
<dbReference type="Pfam" id="PF01243">
    <property type="entry name" value="PNPOx_N"/>
    <property type="match status" value="1"/>
</dbReference>
<gene>
    <name evidence="3" type="ORF">GCM10023094_28280</name>
</gene>
<name>A0ABP8P5T3_9NOCA</name>
<dbReference type="InterPro" id="IPR011576">
    <property type="entry name" value="Pyridox_Oxase_N"/>
</dbReference>
<evidence type="ECO:0000259" key="2">
    <source>
        <dbReference type="Pfam" id="PF01243"/>
    </source>
</evidence>
<dbReference type="InterPro" id="IPR052019">
    <property type="entry name" value="F420H2_bilvrd_red/Heme_oxyg"/>
</dbReference>
<comment type="caution">
    <text evidence="3">The sequence shown here is derived from an EMBL/GenBank/DDBJ whole genome shotgun (WGS) entry which is preliminary data.</text>
</comment>
<dbReference type="InterPro" id="IPR012349">
    <property type="entry name" value="Split_barrel_FMN-bd"/>
</dbReference>
<sequence>MTDPITDLDRRYSESGAAPVDWWWARQVVSDAELYWLTTVRPDRRPHVTPLIGVWLDEALHFCTGPDERKARNLDVNPAVAVTTGTNAYAEGYDIVLEGEAVPVLDVSTLVRLADGYVAKYGPQWRFEVIEGGFRGGGGPARVYRVAPVTAFGFGKGPFTQTRWRFTASRSGLSAEHLAGN</sequence>
<protein>
    <submittedName>
        <fullName evidence="3">Pyridoxamine 5'-phosphate oxidase family protein</fullName>
    </submittedName>
</protein>
<evidence type="ECO:0000313" key="3">
    <source>
        <dbReference type="EMBL" id="GAA4480944.1"/>
    </source>
</evidence>
<accession>A0ABP8P5T3</accession>
<dbReference type="Proteomes" id="UP001501183">
    <property type="component" value="Unassembled WGS sequence"/>
</dbReference>
<feature type="domain" description="Pyridoxamine 5'-phosphate oxidase N-terminal" evidence="2">
    <location>
        <begin position="26"/>
        <end position="122"/>
    </location>
</feature>
<evidence type="ECO:0000256" key="1">
    <source>
        <dbReference type="ARBA" id="ARBA00023002"/>
    </source>
</evidence>
<reference evidence="4" key="1">
    <citation type="journal article" date="2019" name="Int. J. Syst. Evol. Microbiol.">
        <title>The Global Catalogue of Microorganisms (GCM) 10K type strain sequencing project: providing services to taxonomists for standard genome sequencing and annotation.</title>
        <authorList>
            <consortium name="The Broad Institute Genomics Platform"/>
            <consortium name="The Broad Institute Genome Sequencing Center for Infectious Disease"/>
            <person name="Wu L."/>
            <person name="Ma J."/>
        </authorList>
    </citation>
    <scope>NUCLEOTIDE SEQUENCE [LARGE SCALE GENOMIC DNA]</scope>
    <source>
        <strain evidence="4">JCM 32206</strain>
    </source>
</reference>
<evidence type="ECO:0000313" key="4">
    <source>
        <dbReference type="Proteomes" id="UP001501183"/>
    </source>
</evidence>
<dbReference type="SUPFAM" id="SSF50475">
    <property type="entry name" value="FMN-binding split barrel"/>
    <property type="match status" value="1"/>
</dbReference>
<dbReference type="EMBL" id="BAABFB010000044">
    <property type="protein sequence ID" value="GAA4480944.1"/>
    <property type="molecule type" value="Genomic_DNA"/>
</dbReference>
<keyword evidence="4" id="KW-1185">Reference proteome</keyword>
<organism evidence="3 4">
    <name type="scientific">Rhodococcus olei</name>
    <dbReference type="NCBI Taxonomy" id="2161675"/>
    <lineage>
        <taxon>Bacteria</taxon>
        <taxon>Bacillati</taxon>
        <taxon>Actinomycetota</taxon>
        <taxon>Actinomycetes</taxon>
        <taxon>Mycobacteriales</taxon>
        <taxon>Nocardiaceae</taxon>
        <taxon>Rhodococcus</taxon>
    </lineage>
</organism>
<dbReference type="PANTHER" id="PTHR35176">
    <property type="entry name" value="HEME OXYGENASE HI_0854-RELATED"/>
    <property type="match status" value="1"/>
</dbReference>
<dbReference type="PANTHER" id="PTHR35176:SF4">
    <property type="entry name" value="PYRIDOXAMINE 5'-PHOSPHATE OXIDASE-RELATED FMN-BINDING"/>
    <property type="match status" value="1"/>
</dbReference>
<proteinExistence type="predicted"/>
<dbReference type="RefSeq" id="WP_345345876.1">
    <property type="nucleotide sequence ID" value="NZ_BAABFB010000044.1"/>
</dbReference>